<comment type="caution">
    <text evidence="1">The sequence shown here is derived from an EMBL/GenBank/DDBJ whole genome shotgun (WGS) entry which is preliminary data.</text>
</comment>
<reference evidence="1 2" key="1">
    <citation type="journal article" date="2014" name="PLoS Genet.">
        <title>Phylogenetically driven sequencing of extremely halophilic archaea reveals strategies for static and dynamic osmo-response.</title>
        <authorList>
            <person name="Becker E.A."/>
            <person name="Seitzer P.M."/>
            <person name="Tritt A."/>
            <person name="Larsen D."/>
            <person name="Krusor M."/>
            <person name="Yao A.I."/>
            <person name="Wu D."/>
            <person name="Madern D."/>
            <person name="Eisen J.A."/>
            <person name="Darling A.E."/>
            <person name="Facciotti M.T."/>
        </authorList>
    </citation>
    <scope>NUCLEOTIDE SEQUENCE [LARGE SCALE GENOMIC DNA]</scope>
    <source>
        <strain evidence="2">DSM 18796 / CECT 7217 / JCM 14584 / KCTC 4019 / B3</strain>
    </source>
</reference>
<evidence type="ECO:0000313" key="1">
    <source>
        <dbReference type="EMBL" id="ELY32580.1"/>
    </source>
</evidence>
<sequence>MERERAENGRYAEQVTEERVLGVLGRGDGVTRPQSAKQVADKIGCTRQAVDRKLRELEKDGKVLKHELGSRSVAWTPRRMLRRG</sequence>
<organism evidence="1 2">
    <name type="scientific">Halalkalicoccus jeotgali (strain DSM 18796 / CECT 7217 / JCM 14584 / KCTC 4019 / B3)</name>
    <dbReference type="NCBI Taxonomy" id="795797"/>
    <lineage>
        <taxon>Archaea</taxon>
        <taxon>Methanobacteriati</taxon>
        <taxon>Methanobacteriota</taxon>
        <taxon>Stenosarchaea group</taxon>
        <taxon>Halobacteria</taxon>
        <taxon>Halobacteriales</taxon>
        <taxon>Halococcaceae</taxon>
        <taxon>Halalkalicoccus</taxon>
    </lineage>
</organism>
<dbReference type="SUPFAM" id="SSF46785">
    <property type="entry name" value="Winged helix' DNA-binding domain"/>
    <property type="match status" value="1"/>
</dbReference>
<accession>L9V5V7</accession>
<dbReference type="AlphaFoldDB" id="L9V5V7"/>
<evidence type="ECO:0008006" key="3">
    <source>
        <dbReference type="Google" id="ProtNLM"/>
    </source>
</evidence>
<dbReference type="Gene3D" id="1.10.10.10">
    <property type="entry name" value="Winged helix-like DNA-binding domain superfamily/Winged helix DNA-binding domain"/>
    <property type="match status" value="1"/>
</dbReference>
<dbReference type="InterPro" id="IPR036388">
    <property type="entry name" value="WH-like_DNA-bd_sf"/>
</dbReference>
<dbReference type="EMBL" id="AOHV01000050">
    <property type="protein sequence ID" value="ELY32580.1"/>
    <property type="molecule type" value="Genomic_DNA"/>
</dbReference>
<gene>
    <name evidence="1" type="ORF">C497_19414</name>
</gene>
<dbReference type="RefSeq" id="WP_008419266.1">
    <property type="nucleotide sequence ID" value="NC_014303.1"/>
</dbReference>
<name>L9V5V7_HALJB</name>
<dbReference type="InterPro" id="IPR036390">
    <property type="entry name" value="WH_DNA-bd_sf"/>
</dbReference>
<dbReference type="Proteomes" id="UP000011645">
    <property type="component" value="Unassembled WGS sequence"/>
</dbReference>
<dbReference type="GeneID" id="31807800"/>
<keyword evidence="2" id="KW-1185">Reference proteome</keyword>
<protein>
    <recommendedName>
        <fullName evidence="3">Helix-turn-helix type 11 domain-containing protein</fullName>
    </recommendedName>
</protein>
<evidence type="ECO:0000313" key="2">
    <source>
        <dbReference type="Proteomes" id="UP000011645"/>
    </source>
</evidence>
<proteinExistence type="predicted"/>
<dbReference type="OrthoDB" id="189973at2157"/>